<dbReference type="EC" id="2.8.1.8" evidence="8"/>
<dbReference type="GO" id="GO:0016992">
    <property type="term" value="F:lipoate synthase activity"/>
    <property type="evidence" value="ECO:0007669"/>
    <property type="project" value="UniProtKB-EC"/>
</dbReference>
<feature type="binding site" evidence="8">
    <location>
        <position position="285"/>
    </location>
    <ligand>
        <name>[4Fe-4S] cluster</name>
        <dbReference type="ChEBI" id="CHEBI:49883"/>
        <label>1</label>
    </ligand>
</feature>
<dbReference type="InterPro" id="IPR013785">
    <property type="entry name" value="Aldolase_TIM"/>
</dbReference>
<dbReference type="NCBIfam" id="NF004019">
    <property type="entry name" value="PRK05481.1"/>
    <property type="match status" value="1"/>
</dbReference>
<dbReference type="Proteomes" id="UP000727456">
    <property type="component" value="Unassembled WGS sequence"/>
</dbReference>
<evidence type="ECO:0000256" key="8">
    <source>
        <dbReference type="HAMAP-Rule" id="MF_00206"/>
    </source>
</evidence>
<dbReference type="InterPro" id="IPR058240">
    <property type="entry name" value="rSAM_sf"/>
</dbReference>
<organism evidence="10 11">
    <name type="scientific">Sphingomonas vulcanisoli</name>
    <dbReference type="NCBI Taxonomy" id="1658060"/>
    <lineage>
        <taxon>Bacteria</taxon>
        <taxon>Pseudomonadati</taxon>
        <taxon>Pseudomonadota</taxon>
        <taxon>Alphaproteobacteria</taxon>
        <taxon>Sphingomonadales</taxon>
        <taxon>Sphingomonadaceae</taxon>
        <taxon>Sphingomonas</taxon>
    </lineage>
</organism>
<dbReference type="PANTHER" id="PTHR10949:SF0">
    <property type="entry name" value="LIPOYL SYNTHASE, MITOCHONDRIAL"/>
    <property type="match status" value="1"/>
</dbReference>
<dbReference type="EMBL" id="JAAOZC010000001">
    <property type="protein sequence ID" value="NIJ06607.1"/>
    <property type="molecule type" value="Genomic_DNA"/>
</dbReference>
<feature type="binding site" evidence="8">
    <location>
        <position position="45"/>
    </location>
    <ligand>
        <name>[4Fe-4S] cluster</name>
        <dbReference type="ChEBI" id="CHEBI:49883"/>
        <label>1</label>
    </ligand>
</feature>
<comment type="pathway">
    <text evidence="8">Protein modification; protein lipoylation via endogenous pathway; protein N(6)-(lipoyl)lysine from octanoyl-[acyl-carrier-protein]: step 2/2.</text>
</comment>
<dbReference type="SUPFAM" id="SSF102114">
    <property type="entry name" value="Radical SAM enzymes"/>
    <property type="match status" value="1"/>
</dbReference>
<dbReference type="Pfam" id="PF04055">
    <property type="entry name" value="Radical_SAM"/>
    <property type="match status" value="1"/>
</dbReference>
<reference evidence="10 11" key="1">
    <citation type="submission" date="2020-03" db="EMBL/GenBank/DDBJ databases">
        <title>Genomic Encyclopedia of Type Strains, Phase III (KMG-III): the genomes of soil and plant-associated and newly described type strains.</title>
        <authorList>
            <person name="Whitman W."/>
        </authorList>
    </citation>
    <scope>NUCLEOTIDE SEQUENCE [LARGE SCALE GENOMIC DNA]</scope>
    <source>
        <strain evidence="10 11">CECT 8804</strain>
    </source>
</reference>
<keyword evidence="5 8" id="KW-0408">Iron</keyword>
<accession>A0ABX0TM64</accession>
<comment type="function">
    <text evidence="8">Catalyzes the radical-mediated insertion of two sulfur atoms into the C-6 and C-8 positions of the octanoyl moiety bound to the lipoyl domains of lipoate-dependent enzymes, thereby converting the octanoylated domains into lipoylated derivatives.</text>
</comment>
<evidence type="ECO:0000256" key="6">
    <source>
        <dbReference type="ARBA" id="ARBA00023014"/>
    </source>
</evidence>
<dbReference type="SFLD" id="SFLDS00029">
    <property type="entry name" value="Radical_SAM"/>
    <property type="match status" value="1"/>
</dbReference>
<dbReference type="InterPro" id="IPR031691">
    <property type="entry name" value="LIAS_N"/>
</dbReference>
<feature type="binding site" evidence="8">
    <location>
        <position position="56"/>
    </location>
    <ligand>
        <name>[4Fe-4S] cluster</name>
        <dbReference type="ChEBI" id="CHEBI:49883"/>
        <label>1</label>
    </ligand>
</feature>
<dbReference type="Gene3D" id="3.20.20.70">
    <property type="entry name" value="Aldolase class I"/>
    <property type="match status" value="1"/>
</dbReference>
<proteinExistence type="inferred from homology"/>
<comment type="caution">
    <text evidence="10">The sequence shown here is derived from an EMBL/GenBank/DDBJ whole genome shotgun (WGS) entry which is preliminary data.</text>
</comment>
<keyword evidence="4 8" id="KW-0479">Metal-binding</keyword>
<dbReference type="SFLD" id="SFLDF00271">
    <property type="entry name" value="lipoyl_synthase"/>
    <property type="match status" value="1"/>
</dbReference>
<dbReference type="NCBIfam" id="TIGR00510">
    <property type="entry name" value="lipA"/>
    <property type="match status" value="1"/>
</dbReference>
<dbReference type="SMART" id="SM00729">
    <property type="entry name" value="Elp3"/>
    <property type="match status" value="1"/>
</dbReference>
<evidence type="ECO:0000256" key="7">
    <source>
        <dbReference type="ARBA" id="ARBA00047326"/>
    </source>
</evidence>
<feature type="binding site" evidence="8">
    <location>
        <position position="78"/>
    </location>
    <ligand>
        <name>[4Fe-4S] cluster</name>
        <dbReference type="ChEBI" id="CHEBI:49883"/>
        <label>2</label>
        <note>4Fe-4S-S-AdoMet</note>
    </ligand>
</feature>
<keyword evidence="2 8" id="KW-0808">Transferase</keyword>
<evidence type="ECO:0000259" key="9">
    <source>
        <dbReference type="PROSITE" id="PS51918"/>
    </source>
</evidence>
<keyword evidence="8" id="KW-0963">Cytoplasm</keyword>
<feature type="binding site" evidence="8">
    <location>
        <position position="50"/>
    </location>
    <ligand>
        <name>[4Fe-4S] cluster</name>
        <dbReference type="ChEBI" id="CHEBI:49883"/>
        <label>1</label>
    </ligand>
</feature>
<keyword evidence="6 8" id="KW-0411">Iron-sulfur</keyword>
<dbReference type="SFLD" id="SFLDG01058">
    <property type="entry name" value="lipoyl_synthase_like"/>
    <property type="match status" value="1"/>
</dbReference>
<feature type="binding site" evidence="8">
    <location>
        <position position="75"/>
    </location>
    <ligand>
        <name>[4Fe-4S] cluster</name>
        <dbReference type="ChEBI" id="CHEBI:49883"/>
        <label>2</label>
        <note>4Fe-4S-S-AdoMet</note>
    </ligand>
</feature>
<evidence type="ECO:0000256" key="3">
    <source>
        <dbReference type="ARBA" id="ARBA00022691"/>
    </source>
</evidence>
<protein>
    <recommendedName>
        <fullName evidence="8">Lipoyl synthase</fullName>
        <ecNumber evidence="8">2.8.1.8</ecNumber>
    </recommendedName>
    <alternativeName>
        <fullName evidence="8">Lip-syn</fullName>
        <shortName evidence="8">LS</shortName>
    </alternativeName>
    <alternativeName>
        <fullName evidence="8">Lipoate synthase</fullName>
    </alternativeName>
    <alternativeName>
        <fullName evidence="8">Lipoic acid synthase</fullName>
    </alternativeName>
    <alternativeName>
        <fullName evidence="8">Sulfur insertion protein LipA</fullName>
    </alternativeName>
</protein>
<dbReference type="RefSeq" id="WP_167071162.1">
    <property type="nucleotide sequence ID" value="NZ_JAAOZC010000001.1"/>
</dbReference>
<dbReference type="InterPro" id="IPR003698">
    <property type="entry name" value="Lipoyl_synth"/>
</dbReference>
<name>A0ABX0TM64_9SPHN</name>
<comment type="similarity">
    <text evidence="8">Belongs to the radical SAM superfamily. Lipoyl synthase family.</text>
</comment>
<dbReference type="NCBIfam" id="NF009544">
    <property type="entry name" value="PRK12928.1"/>
    <property type="match status" value="1"/>
</dbReference>
<evidence type="ECO:0000313" key="10">
    <source>
        <dbReference type="EMBL" id="NIJ06607.1"/>
    </source>
</evidence>
<dbReference type="HAMAP" id="MF_00206">
    <property type="entry name" value="Lipoyl_synth"/>
    <property type="match status" value="1"/>
</dbReference>
<evidence type="ECO:0000256" key="5">
    <source>
        <dbReference type="ARBA" id="ARBA00023004"/>
    </source>
</evidence>
<dbReference type="PROSITE" id="PS51918">
    <property type="entry name" value="RADICAL_SAM"/>
    <property type="match status" value="1"/>
</dbReference>
<evidence type="ECO:0000256" key="1">
    <source>
        <dbReference type="ARBA" id="ARBA00022485"/>
    </source>
</evidence>
<evidence type="ECO:0000313" key="11">
    <source>
        <dbReference type="Proteomes" id="UP000727456"/>
    </source>
</evidence>
<comment type="cofactor">
    <cofactor evidence="8">
        <name>[4Fe-4S] cluster</name>
        <dbReference type="ChEBI" id="CHEBI:49883"/>
    </cofactor>
    <text evidence="8">Binds 2 [4Fe-4S] clusters per subunit. One cluster is coordinated with 3 cysteines and an exchangeable S-adenosyl-L-methionine.</text>
</comment>
<sequence>MIEPLAQPYPLRQRKPDWIRVKAPMGAAFNETKALMRRLNLATVCEEAACPNIGECWTKKHATVMILGDTCTRACAFCNVKTGMPRAVDLLEPQHVADAAAELGLEHIVITSVDRDDLKDGGASQFVKVIEALRTATPNTTIEILTPDFRNKADAAIEAIVAARPDVYNHNLETVPRLYPTIRPGARYYASLRLLEQVKRLDPSIFTKSGVMVGLGEQRMEVHQVMDDMRSAGIDFLTMGQYLQPTPKHAKVEAFVSPKEFEAYAAIARAKGFLLVAASPLTRSSYHAGDDFARMKAARDAQLARVAA</sequence>
<dbReference type="PIRSF" id="PIRSF005963">
    <property type="entry name" value="Lipoyl_synth"/>
    <property type="match status" value="1"/>
</dbReference>
<comment type="catalytic activity">
    <reaction evidence="7 8">
        <text>[[Fe-S] cluster scaffold protein carrying a second [4Fe-4S](2+) cluster] + N(6)-octanoyl-L-lysyl-[protein] + 2 oxidized [2Fe-2S]-[ferredoxin] + 2 S-adenosyl-L-methionine + 4 H(+) = [[Fe-S] cluster scaffold protein] + N(6)-[(R)-dihydrolipoyl]-L-lysyl-[protein] + 4 Fe(3+) + 2 hydrogen sulfide + 2 5'-deoxyadenosine + 2 L-methionine + 2 reduced [2Fe-2S]-[ferredoxin]</text>
        <dbReference type="Rhea" id="RHEA:16585"/>
        <dbReference type="Rhea" id="RHEA-COMP:9928"/>
        <dbReference type="Rhea" id="RHEA-COMP:10000"/>
        <dbReference type="Rhea" id="RHEA-COMP:10001"/>
        <dbReference type="Rhea" id="RHEA-COMP:10475"/>
        <dbReference type="Rhea" id="RHEA-COMP:14568"/>
        <dbReference type="Rhea" id="RHEA-COMP:14569"/>
        <dbReference type="ChEBI" id="CHEBI:15378"/>
        <dbReference type="ChEBI" id="CHEBI:17319"/>
        <dbReference type="ChEBI" id="CHEBI:29034"/>
        <dbReference type="ChEBI" id="CHEBI:29919"/>
        <dbReference type="ChEBI" id="CHEBI:33722"/>
        <dbReference type="ChEBI" id="CHEBI:33737"/>
        <dbReference type="ChEBI" id="CHEBI:33738"/>
        <dbReference type="ChEBI" id="CHEBI:57844"/>
        <dbReference type="ChEBI" id="CHEBI:59789"/>
        <dbReference type="ChEBI" id="CHEBI:78809"/>
        <dbReference type="ChEBI" id="CHEBI:83100"/>
        <dbReference type="EC" id="2.8.1.8"/>
    </reaction>
</comment>
<dbReference type="PANTHER" id="PTHR10949">
    <property type="entry name" value="LIPOYL SYNTHASE"/>
    <property type="match status" value="1"/>
</dbReference>
<gene>
    <name evidence="8" type="primary">lipA</name>
    <name evidence="10" type="ORF">FHS31_000189</name>
</gene>
<dbReference type="InterPro" id="IPR006638">
    <property type="entry name" value="Elp3/MiaA/NifB-like_rSAM"/>
</dbReference>
<dbReference type="InterPro" id="IPR007197">
    <property type="entry name" value="rSAM"/>
</dbReference>
<feature type="binding site" evidence="8">
    <location>
        <position position="71"/>
    </location>
    <ligand>
        <name>[4Fe-4S] cluster</name>
        <dbReference type="ChEBI" id="CHEBI:49883"/>
        <label>2</label>
        <note>4Fe-4S-S-AdoMet</note>
    </ligand>
</feature>
<keyword evidence="1 8" id="KW-0004">4Fe-4S</keyword>
<comment type="subcellular location">
    <subcellularLocation>
        <location evidence="8">Cytoplasm</location>
    </subcellularLocation>
</comment>
<dbReference type="CDD" id="cd01335">
    <property type="entry name" value="Radical_SAM"/>
    <property type="match status" value="1"/>
</dbReference>
<dbReference type="Pfam" id="PF16881">
    <property type="entry name" value="LIAS_N"/>
    <property type="match status" value="1"/>
</dbReference>
<evidence type="ECO:0000256" key="4">
    <source>
        <dbReference type="ARBA" id="ARBA00022723"/>
    </source>
</evidence>
<keyword evidence="3 8" id="KW-0949">S-adenosyl-L-methionine</keyword>
<keyword evidence="11" id="KW-1185">Reference proteome</keyword>
<evidence type="ECO:0000256" key="2">
    <source>
        <dbReference type="ARBA" id="ARBA00022679"/>
    </source>
</evidence>
<feature type="domain" description="Radical SAM core" evidence="9">
    <location>
        <begin position="57"/>
        <end position="274"/>
    </location>
</feature>